<dbReference type="OrthoDB" id="1743609at2759"/>
<evidence type="ECO:0008006" key="3">
    <source>
        <dbReference type="Google" id="ProtNLM"/>
    </source>
</evidence>
<sequence>MSIFKCPVDVLNILESIRLNFFNGVANSDRKLALIGWNKILAFKKNRGLGVSSFFAINRAFLFKWIWRFIYQDFSLLVHFIQSMYGRKGGLENSYSLPKRNSPWLDIIREVRRISLKGIDLLCFVKTKVGNGETSSFW</sequence>
<dbReference type="Proteomes" id="UP000245207">
    <property type="component" value="Unassembled WGS sequence"/>
</dbReference>
<name>A0A2U1MUF4_ARTAN</name>
<evidence type="ECO:0000313" key="1">
    <source>
        <dbReference type="EMBL" id="PWA64895.1"/>
    </source>
</evidence>
<dbReference type="EMBL" id="PKPP01004333">
    <property type="protein sequence ID" value="PWA64895.1"/>
    <property type="molecule type" value="Genomic_DNA"/>
</dbReference>
<accession>A0A2U1MUF4</accession>
<comment type="caution">
    <text evidence="1">The sequence shown here is derived from an EMBL/GenBank/DDBJ whole genome shotgun (WGS) entry which is preliminary data.</text>
</comment>
<evidence type="ECO:0000313" key="2">
    <source>
        <dbReference type="Proteomes" id="UP000245207"/>
    </source>
</evidence>
<dbReference type="AlphaFoldDB" id="A0A2U1MUF4"/>
<organism evidence="1 2">
    <name type="scientific">Artemisia annua</name>
    <name type="common">Sweet wormwood</name>
    <dbReference type="NCBI Taxonomy" id="35608"/>
    <lineage>
        <taxon>Eukaryota</taxon>
        <taxon>Viridiplantae</taxon>
        <taxon>Streptophyta</taxon>
        <taxon>Embryophyta</taxon>
        <taxon>Tracheophyta</taxon>
        <taxon>Spermatophyta</taxon>
        <taxon>Magnoliopsida</taxon>
        <taxon>eudicotyledons</taxon>
        <taxon>Gunneridae</taxon>
        <taxon>Pentapetalae</taxon>
        <taxon>asterids</taxon>
        <taxon>campanulids</taxon>
        <taxon>Asterales</taxon>
        <taxon>Asteraceae</taxon>
        <taxon>Asteroideae</taxon>
        <taxon>Anthemideae</taxon>
        <taxon>Artemisiinae</taxon>
        <taxon>Artemisia</taxon>
    </lineage>
</organism>
<keyword evidence="2" id="KW-1185">Reference proteome</keyword>
<dbReference type="PANTHER" id="PTHR33116:SF79">
    <property type="entry name" value="REVERSE TRANSCRIPTASE DOMAIN, ZINC FINGER, CCHC-TYPE-RELATED"/>
    <property type="match status" value="1"/>
</dbReference>
<reference evidence="1 2" key="1">
    <citation type="journal article" date="2018" name="Mol. Plant">
        <title>The genome of Artemisia annua provides insight into the evolution of Asteraceae family and artemisinin biosynthesis.</title>
        <authorList>
            <person name="Shen Q."/>
            <person name="Zhang L."/>
            <person name="Liao Z."/>
            <person name="Wang S."/>
            <person name="Yan T."/>
            <person name="Shi P."/>
            <person name="Liu M."/>
            <person name="Fu X."/>
            <person name="Pan Q."/>
            <person name="Wang Y."/>
            <person name="Lv Z."/>
            <person name="Lu X."/>
            <person name="Zhang F."/>
            <person name="Jiang W."/>
            <person name="Ma Y."/>
            <person name="Chen M."/>
            <person name="Hao X."/>
            <person name="Li L."/>
            <person name="Tang Y."/>
            <person name="Lv G."/>
            <person name="Zhou Y."/>
            <person name="Sun X."/>
            <person name="Brodelius P.E."/>
            <person name="Rose J.K.C."/>
            <person name="Tang K."/>
        </authorList>
    </citation>
    <scope>NUCLEOTIDE SEQUENCE [LARGE SCALE GENOMIC DNA]</scope>
    <source>
        <strain evidence="2">cv. Huhao1</strain>
        <tissue evidence="1">Leaf</tissue>
    </source>
</reference>
<dbReference type="PANTHER" id="PTHR33116">
    <property type="entry name" value="REVERSE TRANSCRIPTASE ZINC-BINDING DOMAIN-CONTAINING PROTEIN-RELATED-RELATED"/>
    <property type="match status" value="1"/>
</dbReference>
<proteinExistence type="predicted"/>
<gene>
    <name evidence="1" type="ORF">CTI12_AA295340</name>
</gene>
<protein>
    <recommendedName>
        <fullName evidence="3">RNA-directed DNA polymerase, eukaryota, Reverse transcriptase zinc-binding domain protein</fullName>
    </recommendedName>
</protein>